<organism evidence="1 2">
    <name type="scientific">Muribaculum gordoncarteri</name>
    <dbReference type="NCBI Taxonomy" id="2530390"/>
    <lineage>
        <taxon>Bacteria</taxon>
        <taxon>Pseudomonadati</taxon>
        <taxon>Bacteroidota</taxon>
        <taxon>Bacteroidia</taxon>
        <taxon>Bacteroidales</taxon>
        <taxon>Muribaculaceae</taxon>
        <taxon>Muribaculum</taxon>
    </lineage>
</organism>
<dbReference type="RefSeq" id="WP_123396718.1">
    <property type="nucleotide sequence ID" value="NZ_CP039393.1"/>
</dbReference>
<accession>A0A4P7VPY0</accession>
<reference evidence="1 2" key="1">
    <citation type="submission" date="2019-02" db="EMBL/GenBank/DDBJ databases">
        <title>Isolation and identification of novel species under the genus Muribaculum.</title>
        <authorList>
            <person name="Miyake S."/>
            <person name="Ding Y."/>
            <person name="Low A."/>
            <person name="Soh M."/>
            <person name="Seedorf H."/>
        </authorList>
    </citation>
    <scope>NUCLEOTIDE SEQUENCE [LARGE SCALE GENOMIC DNA]</scope>
    <source>
        <strain evidence="1 2">TLL-A4</strain>
    </source>
</reference>
<evidence type="ECO:0000313" key="1">
    <source>
        <dbReference type="EMBL" id="QCD35609.1"/>
    </source>
</evidence>
<dbReference type="EMBL" id="CP039393">
    <property type="protein sequence ID" value="QCD35609.1"/>
    <property type="molecule type" value="Genomic_DNA"/>
</dbReference>
<sequence>MIERIRQYVFAWRYRRAVRKAKELAGLFGMRYYVISLNGKLKVVPKQTIKELVRRKRFRKGVTVDDIEKKALFVTR</sequence>
<dbReference type="AlphaFoldDB" id="A0A4P7VPY0"/>
<keyword evidence="2" id="KW-1185">Reference proteome</keyword>
<protein>
    <submittedName>
        <fullName evidence="1">Uncharacterized protein</fullName>
    </submittedName>
</protein>
<dbReference type="KEGG" id="mgod:E7746_06735"/>
<dbReference type="OrthoDB" id="1053492at2"/>
<proteinExistence type="predicted"/>
<gene>
    <name evidence="1" type="ORF">E7746_06735</name>
</gene>
<evidence type="ECO:0000313" key="2">
    <source>
        <dbReference type="Proteomes" id="UP000297031"/>
    </source>
</evidence>
<name>A0A4P7VPY0_9BACT</name>
<dbReference type="Proteomes" id="UP000297031">
    <property type="component" value="Chromosome"/>
</dbReference>